<evidence type="ECO:0000313" key="3">
    <source>
        <dbReference type="EMBL" id="OHV36680.1"/>
    </source>
</evidence>
<dbReference type="InterPro" id="IPR046291">
    <property type="entry name" value="DUF6328"/>
</dbReference>
<dbReference type="Proteomes" id="UP000179627">
    <property type="component" value="Unassembled WGS sequence"/>
</dbReference>
<feature type="transmembrane region" description="Helical" evidence="2">
    <location>
        <begin position="119"/>
        <end position="139"/>
    </location>
</feature>
<dbReference type="RefSeq" id="WP_071084712.1">
    <property type="nucleotide sequence ID" value="NZ_MBLM01000115.1"/>
</dbReference>
<feature type="transmembrane region" description="Helical" evidence="2">
    <location>
        <begin position="145"/>
        <end position="170"/>
    </location>
</feature>
<comment type="caution">
    <text evidence="3">The sequence shown here is derived from an EMBL/GenBank/DDBJ whole genome shotgun (WGS) entry which is preliminary data.</text>
</comment>
<accession>A0A1S1QRS4</accession>
<protein>
    <recommendedName>
        <fullName evidence="5">Sodium:proton antiporter</fullName>
    </recommendedName>
</protein>
<feature type="region of interest" description="Disordered" evidence="1">
    <location>
        <begin position="1"/>
        <end position="34"/>
    </location>
</feature>
<dbReference type="OrthoDB" id="3625784at2"/>
<evidence type="ECO:0000256" key="1">
    <source>
        <dbReference type="SAM" id="MobiDB-lite"/>
    </source>
</evidence>
<dbReference type="Pfam" id="PF19853">
    <property type="entry name" value="DUF6328"/>
    <property type="match status" value="1"/>
</dbReference>
<evidence type="ECO:0000313" key="4">
    <source>
        <dbReference type="Proteomes" id="UP000179627"/>
    </source>
</evidence>
<dbReference type="EMBL" id="MBLM01000115">
    <property type="protein sequence ID" value="OHV36680.1"/>
    <property type="molecule type" value="Genomic_DNA"/>
</dbReference>
<evidence type="ECO:0008006" key="5">
    <source>
        <dbReference type="Google" id="ProtNLM"/>
    </source>
</evidence>
<keyword evidence="2" id="KW-0472">Membrane</keyword>
<keyword evidence="4" id="KW-1185">Reference proteome</keyword>
<evidence type="ECO:0000256" key="2">
    <source>
        <dbReference type="SAM" id="Phobius"/>
    </source>
</evidence>
<gene>
    <name evidence="3" type="ORF">CC117_17460</name>
</gene>
<proteinExistence type="predicted"/>
<keyword evidence="2" id="KW-1133">Transmembrane helix</keyword>
<name>A0A1S1QRS4_9ACTN</name>
<keyword evidence="2" id="KW-0812">Transmembrane</keyword>
<feature type="transmembrane region" description="Helical" evidence="2">
    <location>
        <begin position="77"/>
        <end position="98"/>
    </location>
</feature>
<dbReference type="AlphaFoldDB" id="A0A1S1QRS4"/>
<sequence>MSEVVEKSAEPDRHPQADDENRDPGPGETPEERRNRNWAEILQELRVAQTGVQLLSAFLLALPFQNRFSTLSSGQEWLYLGVVALAISAMGLLVTPVSMHRAMFRKKEKENLVLVANRLAQAGLALFAVAVSGVVVLIFDVTKGFTAGVVAGAVTLVMFVVLWVAVPVAIRPLATAID</sequence>
<reference evidence="4" key="1">
    <citation type="submission" date="2016-07" db="EMBL/GenBank/DDBJ databases">
        <title>Sequence Frankia sp. strain CcI1.17.</title>
        <authorList>
            <person name="Ghodhbane-Gtari F."/>
            <person name="Swanson E."/>
            <person name="Gueddou A."/>
            <person name="Morris K."/>
            <person name="Hezbri K."/>
            <person name="Ktari A."/>
            <person name="Nouioui I."/>
            <person name="Abebe-Akele F."/>
            <person name="Simpson S."/>
            <person name="Thomas K."/>
            <person name="Gtari M."/>
            <person name="Tisa L.S."/>
            <person name="Hurst S."/>
        </authorList>
    </citation>
    <scope>NUCLEOTIDE SEQUENCE [LARGE SCALE GENOMIC DNA]</scope>
    <source>
        <strain evidence="4">Cc1.17</strain>
    </source>
</reference>
<organism evidence="3 4">
    <name type="scientific">Parafrankia colletiae</name>
    <dbReference type="NCBI Taxonomy" id="573497"/>
    <lineage>
        <taxon>Bacteria</taxon>
        <taxon>Bacillati</taxon>
        <taxon>Actinomycetota</taxon>
        <taxon>Actinomycetes</taxon>
        <taxon>Frankiales</taxon>
        <taxon>Frankiaceae</taxon>
        <taxon>Parafrankia</taxon>
    </lineage>
</organism>